<feature type="transmembrane region" description="Helical" evidence="1">
    <location>
        <begin position="132"/>
        <end position="153"/>
    </location>
</feature>
<keyword evidence="1" id="KW-0812">Transmembrane</keyword>
<sequence>MTRHDRRAALQRRIRASLAVLSAPVVSGEYFTRWSLLMSFVVGTFLSVPSVGTPSFDGYLRGVVVAAVGWMPLAALGLFAAYAERRLASSPGERVAVIATALVGFSVIRPFVNDAVSAFLFGLSTGGNWATRITTNIVTSVILFTVCAIAVTYHRRLRATTRRLRSASALMRVSTAEAAHLQSTVPTVLAQIADDLRRHRDLLLDGAVDYDAVRDYSARVRAASHRLDELTQWPPDDTPVDIDLDDARGVPVLARLSTTPPLSVGLTYVAATLPFGLSHGGPSVAVAAVTACAALDLAASLITRRARGLRVTLRGLVFLAAWALAGVGVLALTYALLPNVGALGLVPLLALPLTASVISMSVDAYRRARAEEVRATSVLRASARALASAAESARAPLRRASDLLHGRLQSRCVILAAHVDEAPADAETLDTFRTQTDEVLDELRTGANLVIEETIEDLVEAWSVVMDVRVGAEPEARAAFDDPAIGEQASRLINEALVNAVKHSAAREAAVELERTGDRLRLRVSSPGILSPRASANAAPQGIGTRAAGTTLRQVGEHVVLEREFELPPQ</sequence>
<feature type="transmembrane region" description="Helical" evidence="1">
    <location>
        <begin position="343"/>
        <end position="365"/>
    </location>
</feature>
<keyword evidence="1" id="KW-0472">Membrane</keyword>
<feature type="transmembrane region" description="Helical" evidence="1">
    <location>
        <begin position="315"/>
        <end position="337"/>
    </location>
</feature>
<dbReference type="RefSeq" id="WP_311861538.1">
    <property type="nucleotide sequence ID" value="NZ_JAUZVV010000001.1"/>
</dbReference>
<proteinExistence type="predicted"/>
<feature type="transmembrane region" description="Helical" evidence="1">
    <location>
        <begin position="59"/>
        <end position="83"/>
    </location>
</feature>
<accession>A0ABU3GBB5</accession>
<dbReference type="Proteomes" id="UP001251849">
    <property type="component" value="Unassembled WGS sequence"/>
</dbReference>
<keyword evidence="3" id="KW-1185">Reference proteome</keyword>
<reference evidence="2 3" key="1">
    <citation type="submission" date="2023-08" db="EMBL/GenBank/DDBJ databases">
        <title>Microbacterium aquilitoris sp. nov. and Microbacterium gwkjibeachense sp. nov., isolated from beach.</title>
        <authorList>
            <person name="Lee S.D."/>
            <person name="Yang H."/>
            <person name="Kim I."/>
        </authorList>
    </citation>
    <scope>NUCLEOTIDE SEQUENCE [LARGE SCALE GENOMIC DNA]</scope>
    <source>
        <strain evidence="2 3">KSW4-11</strain>
    </source>
</reference>
<organism evidence="2 3">
    <name type="scientific">Microbacterium gawkjiense</name>
    <dbReference type="NCBI Taxonomy" id="3067309"/>
    <lineage>
        <taxon>Bacteria</taxon>
        <taxon>Bacillati</taxon>
        <taxon>Actinomycetota</taxon>
        <taxon>Actinomycetes</taxon>
        <taxon>Micrococcales</taxon>
        <taxon>Microbacteriaceae</taxon>
        <taxon>Microbacterium</taxon>
    </lineage>
</organism>
<gene>
    <name evidence="2" type="ORF">Q9S71_07715</name>
</gene>
<name>A0ABU3GBB5_9MICO</name>
<dbReference type="EMBL" id="JAUZVV010000001">
    <property type="protein sequence ID" value="MDT3316711.1"/>
    <property type="molecule type" value="Genomic_DNA"/>
</dbReference>
<evidence type="ECO:0000256" key="1">
    <source>
        <dbReference type="SAM" id="Phobius"/>
    </source>
</evidence>
<evidence type="ECO:0000313" key="3">
    <source>
        <dbReference type="Proteomes" id="UP001251849"/>
    </source>
</evidence>
<protein>
    <recommendedName>
        <fullName evidence="4">Signal transduction histidine kinase</fullName>
    </recommendedName>
</protein>
<dbReference type="InterPro" id="IPR036890">
    <property type="entry name" value="HATPase_C_sf"/>
</dbReference>
<comment type="caution">
    <text evidence="2">The sequence shown here is derived from an EMBL/GenBank/DDBJ whole genome shotgun (WGS) entry which is preliminary data.</text>
</comment>
<dbReference type="Gene3D" id="3.30.565.10">
    <property type="entry name" value="Histidine kinase-like ATPase, C-terminal domain"/>
    <property type="match status" value="1"/>
</dbReference>
<evidence type="ECO:0000313" key="2">
    <source>
        <dbReference type="EMBL" id="MDT3316711.1"/>
    </source>
</evidence>
<evidence type="ECO:0008006" key="4">
    <source>
        <dbReference type="Google" id="ProtNLM"/>
    </source>
</evidence>
<keyword evidence="1" id="KW-1133">Transmembrane helix</keyword>
<feature type="transmembrane region" description="Helical" evidence="1">
    <location>
        <begin position="95"/>
        <end position="112"/>
    </location>
</feature>